<proteinExistence type="predicted"/>
<dbReference type="EMBL" id="OV725080">
    <property type="protein sequence ID" value="CAH1397601.1"/>
    <property type="molecule type" value="Genomic_DNA"/>
</dbReference>
<comment type="subcellular location">
    <subcellularLocation>
        <location evidence="1">Cytoplasm</location>
    </subcellularLocation>
</comment>
<evidence type="ECO:0000256" key="3">
    <source>
        <dbReference type="ARBA" id="ARBA00022737"/>
    </source>
</evidence>
<evidence type="ECO:0000256" key="2">
    <source>
        <dbReference type="ARBA" id="ARBA00022490"/>
    </source>
</evidence>
<keyword evidence="3" id="KW-0677">Repeat</keyword>
<dbReference type="OrthoDB" id="2942533at2759"/>
<dbReference type="AlphaFoldDB" id="A0A9P0MP04"/>
<feature type="compositionally biased region" description="Polar residues" evidence="7">
    <location>
        <begin position="640"/>
        <end position="658"/>
    </location>
</feature>
<name>A0A9P0MP04_NEZVI</name>
<dbReference type="InterPro" id="IPR025986">
    <property type="entry name" value="RPAP3-like_C"/>
</dbReference>
<dbReference type="Proteomes" id="UP001152798">
    <property type="component" value="Chromosome 4"/>
</dbReference>
<evidence type="ECO:0000256" key="4">
    <source>
        <dbReference type="ARBA" id="ARBA00022803"/>
    </source>
</evidence>
<dbReference type="InterPro" id="IPR011990">
    <property type="entry name" value="TPR-like_helical_dom_sf"/>
</dbReference>
<dbReference type="SMART" id="SM00028">
    <property type="entry name" value="TPR"/>
    <property type="match status" value="3"/>
</dbReference>
<dbReference type="Pfam" id="PF13877">
    <property type="entry name" value="RPAP3_C"/>
    <property type="match status" value="1"/>
</dbReference>
<evidence type="ECO:0000256" key="5">
    <source>
        <dbReference type="PROSITE-ProRule" id="PRU00339"/>
    </source>
</evidence>
<accession>A0A9P0MP04</accession>
<dbReference type="GO" id="GO:0031072">
    <property type="term" value="F:heat shock protein binding"/>
    <property type="evidence" value="ECO:0007669"/>
    <property type="project" value="TreeGrafter"/>
</dbReference>
<keyword evidence="6" id="KW-0175">Coiled coil</keyword>
<evidence type="ECO:0000256" key="7">
    <source>
        <dbReference type="SAM" id="MobiDB-lite"/>
    </source>
</evidence>
<evidence type="ECO:0000256" key="6">
    <source>
        <dbReference type="SAM" id="Coils"/>
    </source>
</evidence>
<keyword evidence="10" id="KW-1185">Reference proteome</keyword>
<organism evidence="9 10">
    <name type="scientific">Nezara viridula</name>
    <name type="common">Southern green stink bug</name>
    <name type="synonym">Cimex viridulus</name>
    <dbReference type="NCBI Taxonomy" id="85310"/>
    <lineage>
        <taxon>Eukaryota</taxon>
        <taxon>Metazoa</taxon>
        <taxon>Ecdysozoa</taxon>
        <taxon>Arthropoda</taxon>
        <taxon>Hexapoda</taxon>
        <taxon>Insecta</taxon>
        <taxon>Pterygota</taxon>
        <taxon>Neoptera</taxon>
        <taxon>Paraneoptera</taxon>
        <taxon>Hemiptera</taxon>
        <taxon>Heteroptera</taxon>
        <taxon>Panheteroptera</taxon>
        <taxon>Pentatomomorpha</taxon>
        <taxon>Pentatomoidea</taxon>
        <taxon>Pentatomidae</taxon>
        <taxon>Pentatominae</taxon>
        <taxon>Nezara</taxon>
    </lineage>
</organism>
<dbReference type="PROSITE" id="PS50005">
    <property type="entry name" value="TPR"/>
    <property type="match status" value="1"/>
</dbReference>
<dbReference type="Gene3D" id="1.25.40.10">
    <property type="entry name" value="Tetratricopeptide repeat domain"/>
    <property type="match status" value="1"/>
</dbReference>
<dbReference type="PANTHER" id="PTHR45984:SF1">
    <property type="entry name" value="SPAG1 AXONEMAL DYNEIN ASSEMBLY FACTOR"/>
    <property type="match status" value="1"/>
</dbReference>
<dbReference type="PANTHER" id="PTHR45984">
    <property type="entry name" value="RNA (RNA) POLYMERASE II ASSOCIATED PROTEIN HOMOLOG"/>
    <property type="match status" value="1"/>
</dbReference>
<dbReference type="SUPFAM" id="SSF48452">
    <property type="entry name" value="TPR-like"/>
    <property type="match status" value="1"/>
</dbReference>
<evidence type="ECO:0000313" key="10">
    <source>
        <dbReference type="Proteomes" id="UP001152798"/>
    </source>
</evidence>
<feature type="coiled-coil region" evidence="6">
    <location>
        <begin position="179"/>
        <end position="225"/>
    </location>
</feature>
<reference evidence="9" key="1">
    <citation type="submission" date="2022-01" db="EMBL/GenBank/DDBJ databases">
        <authorList>
            <person name="King R."/>
        </authorList>
    </citation>
    <scope>NUCLEOTIDE SEQUENCE</scope>
</reference>
<sequence length="820" mass="94210">MTTDTLPEKTPTQKKKKTLLEKYEIPISHLEFDYVKKCCNILEIERILRILRGFQFIFMFRSGEEGHYPELLKCVEDRLKFLCPDHKSLRTCEPVMTKSCLNAEEWNSVHKEIMEWKQEIDETDQILNNSKTLSDSANFYPEVRRPVNKIENETVKENSEKKKITMTDYNQWEKFDADKECLKLDLEEEKRAEEKQRRELAEKKKKETESNLSLEEKEIQEIALTADGLSQKERKVMAGKEKELGNEFYKRNLFNEAIKHYTRSIYLFPSAVSYNNRAATYLKQCKFNKAQDDLDIVLEMEPDNVKAHFRRALTRQHKNQFQEALDDILFVLKHEPNHVIAKHIANELRDNCYKIPRTHKIRTYNEKDPTEIVEIEVTDKEFNEKYKDKKEYLSLNDFNLPKIMCNCNGKHTNDPLLCNNDPLRYQHIRARYGERANDKIAEMERASKMLRAAGNRTSAPSKNLINESVNKAKPLIQTTDITETKPSVSGARRLDIVELEKIEEEEMTSKIQDTHLNVLGDKLEQSHKVVTSCLVTDKRKTKSPKVYFGNYEEGDSEEGKQEEAAALVGNLEDNGALPKSKEEKMNININLKESLDMGGGGDAARESIEEPMLVDDSSPSYSILSVEESSVPQVEAPAADSSTANHNGSVNYESSSSEAGDELPNEITVDVHSAEVVQHVDLNSIAKQLFPNDILKNCECGEGFALWPSQFESAWLSFEKMSNAVEERCKLLRLICPHRLSTVIGNTLDEKLLAGLIDCLDQWFDPIIEGNKVRSYLESIANLQRFKIIYCFLPKNSKHSVQALLKKLGPISGELEKDFL</sequence>
<gene>
    <name evidence="9" type="ORF">NEZAVI_LOCUS7397</name>
</gene>
<feature type="domain" description="RNA-polymerase II-associated protein 3-like C-terminal" evidence="8">
    <location>
        <begin position="709"/>
        <end position="798"/>
    </location>
</feature>
<dbReference type="GO" id="GO:0005829">
    <property type="term" value="C:cytosol"/>
    <property type="evidence" value="ECO:0007669"/>
    <property type="project" value="TreeGrafter"/>
</dbReference>
<dbReference type="InterPro" id="IPR019734">
    <property type="entry name" value="TPR_rpt"/>
</dbReference>
<protein>
    <recommendedName>
        <fullName evidence="8">RNA-polymerase II-associated protein 3-like C-terminal domain-containing protein</fullName>
    </recommendedName>
</protein>
<dbReference type="GO" id="GO:0005739">
    <property type="term" value="C:mitochondrion"/>
    <property type="evidence" value="ECO:0007669"/>
    <property type="project" value="TreeGrafter"/>
</dbReference>
<evidence type="ECO:0000313" key="9">
    <source>
        <dbReference type="EMBL" id="CAH1397601.1"/>
    </source>
</evidence>
<dbReference type="InterPro" id="IPR051982">
    <property type="entry name" value="CiliaryAsmbly_MitoImport"/>
</dbReference>
<feature type="region of interest" description="Disordered" evidence="7">
    <location>
        <begin position="624"/>
        <end position="662"/>
    </location>
</feature>
<evidence type="ECO:0000256" key="1">
    <source>
        <dbReference type="ARBA" id="ARBA00004496"/>
    </source>
</evidence>
<evidence type="ECO:0000259" key="8">
    <source>
        <dbReference type="Pfam" id="PF13877"/>
    </source>
</evidence>
<dbReference type="GO" id="GO:0006626">
    <property type="term" value="P:protein targeting to mitochondrion"/>
    <property type="evidence" value="ECO:0007669"/>
    <property type="project" value="TreeGrafter"/>
</dbReference>
<feature type="repeat" description="TPR" evidence="5">
    <location>
        <begin position="271"/>
        <end position="304"/>
    </location>
</feature>
<keyword evidence="2" id="KW-0963">Cytoplasm</keyword>
<keyword evidence="4 5" id="KW-0802">TPR repeat</keyword>